<dbReference type="InterPro" id="IPR048667">
    <property type="entry name" value="Imm5-like"/>
</dbReference>
<keyword evidence="3" id="KW-1185">Reference proteome</keyword>
<evidence type="ECO:0000259" key="1">
    <source>
        <dbReference type="Pfam" id="PF21805"/>
    </source>
</evidence>
<evidence type="ECO:0000313" key="3">
    <source>
        <dbReference type="Proteomes" id="UP000295172"/>
    </source>
</evidence>
<dbReference type="Pfam" id="PF21805">
    <property type="entry name" value="Imm5_like"/>
    <property type="match status" value="1"/>
</dbReference>
<name>A0A4R4XAP0_9ACTN</name>
<protein>
    <recommendedName>
        <fullName evidence="1">Imm-5-like domain-containing protein</fullName>
    </recommendedName>
</protein>
<feature type="domain" description="Imm-5-like" evidence="1">
    <location>
        <begin position="5"/>
        <end position="137"/>
    </location>
</feature>
<dbReference type="AlphaFoldDB" id="A0A4R4XAP0"/>
<gene>
    <name evidence="2" type="ORF">E1218_09890</name>
</gene>
<proteinExistence type="predicted"/>
<accession>A0A4R4XAP0</accession>
<dbReference type="EMBL" id="SMKR01000032">
    <property type="protein sequence ID" value="TDD27565.1"/>
    <property type="molecule type" value="Genomic_DNA"/>
</dbReference>
<dbReference type="OrthoDB" id="166981at2"/>
<dbReference type="Proteomes" id="UP000295172">
    <property type="component" value="Unassembled WGS sequence"/>
</dbReference>
<reference evidence="2 3" key="1">
    <citation type="submission" date="2019-02" db="EMBL/GenBank/DDBJ databases">
        <title>Draft genome sequences of novel Actinobacteria.</title>
        <authorList>
            <person name="Sahin N."/>
            <person name="Ay H."/>
            <person name="Saygin H."/>
        </authorList>
    </citation>
    <scope>NUCLEOTIDE SEQUENCE [LARGE SCALE GENOMIC DNA]</scope>
    <source>
        <strain evidence="2 3">16K104</strain>
    </source>
</reference>
<organism evidence="2 3">
    <name type="scientific">Kribbella turkmenica</name>
    <dbReference type="NCBI Taxonomy" id="2530375"/>
    <lineage>
        <taxon>Bacteria</taxon>
        <taxon>Bacillati</taxon>
        <taxon>Actinomycetota</taxon>
        <taxon>Actinomycetes</taxon>
        <taxon>Propionibacteriales</taxon>
        <taxon>Kribbellaceae</taxon>
        <taxon>Kribbella</taxon>
    </lineage>
</organism>
<sequence>MTHMKLTDDERRAVTRFCADCAERALPLFEAAAPGDTRPREAIAAARAYADGAERTKRQRSAAWAAQTAAGEVDDPAASAAARSALGAAGAPYIHDLDSPHQVKHVLASAVYLAQARESAAGDPTAGDKEIRWAIGHASPVIRDVVRRWPPRDPSRTRRGTLYHLLDAGLRR</sequence>
<evidence type="ECO:0000313" key="2">
    <source>
        <dbReference type="EMBL" id="TDD27565.1"/>
    </source>
</evidence>
<comment type="caution">
    <text evidence="2">The sequence shown here is derived from an EMBL/GenBank/DDBJ whole genome shotgun (WGS) entry which is preliminary data.</text>
</comment>